<feature type="transmembrane region" description="Helical" evidence="7">
    <location>
        <begin position="390"/>
        <end position="415"/>
    </location>
</feature>
<keyword evidence="4 7" id="KW-1133">Transmembrane helix</keyword>
<keyword evidence="3 7" id="KW-0812">Transmembrane</keyword>
<evidence type="ECO:0000256" key="1">
    <source>
        <dbReference type="ARBA" id="ARBA00004651"/>
    </source>
</evidence>
<feature type="transmembrane region" description="Helical" evidence="7">
    <location>
        <begin position="517"/>
        <end position="537"/>
    </location>
</feature>
<dbReference type="EMBL" id="JAVDYB010000001">
    <property type="protein sequence ID" value="MDR7274595.1"/>
    <property type="molecule type" value="Genomic_DNA"/>
</dbReference>
<evidence type="ECO:0000313" key="9">
    <source>
        <dbReference type="EMBL" id="MDR7274595.1"/>
    </source>
</evidence>
<feature type="transmembrane region" description="Helical" evidence="7">
    <location>
        <begin position="472"/>
        <end position="496"/>
    </location>
</feature>
<evidence type="ECO:0000256" key="4">
    <source>
        <dbReference type="ARBA" id="ARBA00022989"/>
    </source>
</evidence>
<feature type="transmembrane region" description="Helical" evidence="7">
    <location>
        <begin position="435"/>
        <end position="452"/>
    </location>
</feature>
<comment type="similarity">
    <text evidence="6">Belongs to the ABC-4 integral membrane protein family.</text>
</comment>
<keyword evidence="5 7" id="KW-0472">Membrane</keyword>
<gene>
    <name evidence="9" type="ORF">J2S41_001373</name>
</gene>
<feature type="transmembrane region" description="Helical" evidence="7">
    <location>
        <begin position="925"/>
        <end position="948"/>
    </location>
</feature>
<evidence type="ECO:0000259" key="8">
    <source>
        <dbReference type="Pfam" id="PF02687"/>
    </source>
</evidence>
<comment type="caution">
    <text evidence="9">The sequence shown here is derived from an EMBL/GenBank/DDBJ whole genome shotgun (WGS) entry which is preliminary data.</text>
</comment>
<protein>
    <recommendedName>
        <fullName evidence="8">ABC3 transporter permease C-terminal domain-containing protein</fullName>
    </recommendedName>
</protein>
<feature type="domain" description="ABC3 transporter permease C-terminal" evidence="8">
    <location>
        <begin position="931"/>
        <end position="1039"/>
    </location>
</feature>
<dbReference type="InterPro" id="IPR003838">
    <property type="entry name" value="ABC3_permease_C"/>
</dbReference>
<feature type="transmembrane region" description="Helical" evidence="7">
    <location>
        <begin position="344"/>
        <end position="370"/>
    </location>
</feature>
<dbReference type="RefSeq" id="WP_310364506.1">
    <property type="nucleotide sequence ID" value="NZ_JAVDYB010000001.1"/>
</dbReference>
<organism evidence="9 10">
    <name type="scientific">Catenuloplanes atrovinosus</name>
    <dbReference type="NCBI Taxonomy" id="137266"/>
    <lineage>
        <taxon>Bacteria</taxon>
        <taxon>Bacillati</taxon>
        <taxon>Actinomycetota</taxon>
        <taxon>Actinomycetes</taxon>
        <taxon>Micromonosporales</taxon>
        <taxon>Micromonosporaceae</taxon>
        <taxon>Catenuloplanes</taxon>
    </lineage>
</organism>
<dbReference type="PANTHER" id="PTHR30572">
    <property type="entry name" value="MEMBRANE COMPONENT OF TRANSPORTER-RELATED"/>
    <property type="match status" value="1"/>
</dbReference>
<dbReference type="PANTHER" id="PTHR30572:SF4">
    <property type="entry name" value="ABC TRANSPORTER PERMEASE YTRF"/>
    <property type="match status" value="1"/>
</dbReference>
<comment type="subcellular location">
    <subcellularLocation>
        <location evidence="1">Cell membrane</location>
        <topology evidence="1">Multi-pass membrane protein</topology>
    </subcellularLocation>
</comment>
<evidence type="ECO:0000256" key="6">
    <source>
        <dbReference type="ARBA" id="ARBA00038076"/>
    </source>
</evidence>
<reference evidence="9" key="1">
    <citation type="submission" date="2023-07" db="EMBL/GenBank/DDBJ databases">
        <title>Sequencing the genomes of 1000 actinobacteria strains.</title>
        <authorList>
            <person name="Klenk H.-P."/>
        </authorList>
    </citation>
    <scope>NUCLEOTIDE SEQUENCE</scope>
    <source>
        <strain evidence="9">DSM 44707</strain>
    </source>
</reference>
<evidence type="ECO:0000256" key="5">
    <source>
        <dbReference type="ARBA" id="ARBA00023136"/>
    </source>
</evidence>
<dbReference type="AlphaFoldDB" id="A0AAE3YJE5"/>
<evidence type="ECO:0000256" key="3">
    <source>
        <dbReference type="ARBA" id="ARBA00022692"/>
    </source>
</evidence>
<feature type="transmembrane region" description="Helical" evidence="7">
    <location>
        <begin position="1016"/>
        <end position="1043"/>
    </location>
</feature>
<feature type="transmembrane region" description="Helical" evidence="7">
    <location>
        <begin position="12"/>
        <end position="36"/>
    </location>
</feature>
<evidence type="ECO:0000256" key="2">
    <source>
        <dbReference type="ARBA" id="ARBA00022475"/>
    </source>
</evidence>
<proteinExistence type="inferred from homology"/>
<feature type="transmembrane region" description="Helical" evidence="7">
    <location>
        <begin position="969"/>
        <end position="996"/>
    </location>
</feature>
<accession>A0AAE3YJE5</accession>
<dbReference type="GO" id="GO:0005886">
    <property type="term" value="C:plasma membrane"/>
    <property type="evidence" value="ECO:0007669"/>
    <property type="project" value="UniProtKB-SubCell"/>
</dbReference>
<keyword evidence="10" id="KW-1185">Reference proteome</keyword>
<dbReference type="GO" id="GO:0022857">
    <property type="term" value="F:transmembrane transporter activity"/>
    <property type="evidence" value="ECO:0007669"/>
    <property type="project" value="TreeGrafter"/>
</dbReference>
<evidence type="ECO:0000313" key="10">
    <source>
        <dbReference type="Proteomes" id="UP001183643"/>
    </source>
</evidence>
<dbReference type="Proteomes" id="UP001183643">
    <property type="component" value="Unassembled WGS sequence"/>
</dbReference>
<keyword evidence="2" id="KW-1003">Cell membrane</keyword>
<sequence length="1057" mass="106695">MTFLVRRARAQWPLLAALLAVVTVGVTLLGVCALLITRTGERAVETAAARAVAEETDVTAYTVTVGGPDARSVIEDTGGVLTDALAPLPATLSTRASTLLRPLPSVPKGGDFPSQGYLSAVSDLASRVEVVEGRLPAAGYETAVFTSTATQLGIDVGDRLPFGVETSPARPAGFEVTVVGVVAPLPGTGWDRDPLAAAGFNPAYNDGRFQRPLATYGPFLVGLETLLGTGSSLDRLDVTAHPDLSGADRRDLDAVEARVRAADRRLGGVLGDRVEIERIATNLPRTLAAADEQQQVTTATVASVAILGSVLTATALALAGRLTAGVRTVETSLLTALGFSRRQLAATAVTESLLIAGLAVAIGVPASSGLHASLTQLPALRDAGLAERPAVTVIQVLAVAGGALALTAVLVSLALRPVTEVRARRGRAELLARSGADVLLVAFAGIGLWQLWSQPAEAEGGQDAVRVLAPALLLLAGAALALRLVPPALALADRLARRARGFVVPLAAFEAARRPQAVAAGLLVGLACAAGTFGVGFDATWQRSQHDQAALGVGTDLAITLDSRAAPGQGAAVVAATGGTAAAVTDRPVSVGQWLGSGGDAPRLVAVDTAHAGELLRGRLDGGRTWGDVGAALTPPPAPAGVPVPAGTAISLRGTNTSSTPVSVTPRLIFQDRSGVRVPCLADPVPLDGAEHPLPGCVPTDGLTLVAVALPVKAAWESVFEGLTGAGGDADAGTIAVELTLPGVTGAAGAPWRAHSAGPVPEMLSGQTATFAGEVLRLGAEVSLAGAPDAARTLVAAVFDAPAPVPVAISARFADELGVGPGDPLSVTVGITPVSVRVVDVVPTVPSAPGAGALLADADWLSRALVVHSGEATPPVDAWWAGGVTPGAAERAAALHLGAVLTRDGEAARLTGGPLRAGLPATLRLLVPAAALLLLAGVILHVTCDLQVRALEVARLRGLGMTRREIRRVLLGQHAGVLTPLIVAGTLVGALATVLVAPPLVRSDTGAAPTPAALPYWPWLAEAALFTALLAACLLAVAVVVAVQARRADAAHLRVAS</sequence>
<name>A0AAE3YJE5_9ACTN</name>
<dbReference type="InterPro" id="IPR050250">
    <property type="entry name" value="Macrolide_Exporter_MacB"/>
</dbReference>
<dbReference type="Pfam" id="PF02687">
    <property type="entry name" value="FtsX"/>
    <property type="match status" value="1"/>
</dbReference>
<evidence type="ECO:0000256" key="7">
    <source>
        <dbReference type="SAM" id="Phobius"/>
    </source>
</evidence>